<feature type="transmembrane region" description="Helical" evidence="1">
    <location>
        <begin position="214"/>
        <end position="236"/>
    </location>
</feature>
<evidence type="ECO:0000256" key="1">
    <source>
        <dbReference type="SAM" id="Phobius"/>
    </source>
</evidence>
<feature type="transmembrane region" description="Helical" evidence="1">
    <location>
        <begin position="243"/>
        <end position="265"/>
    </location>
</feature>
<dbReference type="PANTHER" id="PTHR20992:SF9">
    <property type="entry name" value="AT15442P-RELATED"/>
    <property type="match status" value="1"/>
</dbReference>
<keyword evidence="1" id="KW-0812">Transmembrane</keyword>
<gene>
    <name evidence="2" type="ORF">WJX68_02045</name>
</gene>
<dbReference type="InterPro" id="IPR005240">
    <property type="entry name" value="DUF389"/>
</dbReference>
<name>A0ABU8T2U3_9PSEU</name>
<keyword evidence="1" id="KW-1133">Transmembrane helix</keyword>
<dbReference type="RefSeq" id="WP_340285809.1">
    <property type="nucleotide sequence ID" value="NZ_JBBJUP010000001.1"/>
</dbReference>
<keyword evidence="1" id="KW-0472">Membrane</keyword>
<comment type="caution">
    <text evidence="2">The sequence shown here is derived from an EMBL/GenBank/DDBJ whole genome shotgun (WGS) entry which is preliminary data.</text>
</comment>
<feature type="transmembrane region" description="Helical" evidence="1">
    <location>
        <begin position="114"/>
        <end position="135"/>
    </location>
</feature>
<feature type="transmembrane region" description="Helical" evidence="1">
    <location>
        <begin position="141"/>
        <end position="163"/>
    </location>
</feature>
<sequence length="313" mass="32040">MLHLRVVCPQGRTADVTGVLRDEPGVAHLVVHPGVAVHPAGDLVEADVARECADDLLGRLADLGIDHDGGITLEQLDTVLSDRADAAEEAAPGDGADAVVWDELINRTGEESRLSLSFLTFLTIACLLAAIGAVTDSPVTVVGAMVLGPEFGPMAAVAVGLVLRRRDLVTRGAVALAAGFPLAMLVTALATLLFDAAGWLTADALDALDQVDFIYEVGPFSLLVALLAGAAGMLSLTSAKSSVLVGVFISVTTVPAAAFASVAAIEGRWSEAGQSVLQLGVNVVGVVVAAALVLLLARSRSRRRGADRALSDG</sequence>
<evidence type="ECO:0000313" key="3">
    <source>
        <dbReference type="Proteomes" id="UP001364211"/>
    </source>
</evidence>
<protein>
    <submittedName>
        <fullName evidence="2">DUF389 domain-containing protein</fullName>
    </submittedName>
</protein>
<feature type="transmembrane region" description="Helical" evidence="1">
    <location>
        <begin position="175"/>
        <end position="194"/>
    </location>
</feature>
<dbReference type="PANTHER" id="PTHR20992">
    <property type="entry name" value="AT15442P-RELATED"/>
    <property type="match status" value="1"/>
</dbReference>
<keyword evidence="3" id="KW-1185">Reference proteome</keyword>
<organism evidence="2 3">
    <name type="scientific">Pseudonocardia spirodelae</name>
    <dbReference type="NCBI Taxonomy" id="3133431"/>
    <lineage>
        <taxon>Bacteria</taxon>
        <taxon>Bacillati</taxon>
        <taxon>Actinomycetota</taxon>
        <taxon>Actinomycetes</taxon>
        <taxon>Pseudonocardiales</taxon>
        <taxon>Pseudonocardiaceae</taxon>
        <taxon>Pseudonocardia</taxon>
    </lineage>
</organism>
<evidence type="ECO:0000313" key="2">
    <source>
        <dbReference type="EMBL" id="MEJ8277700.1"/>
    </source>
</evidence>
<feature type="transmembrane region" description="Helical" evidence="1">
    <location>
        <begin position="277"/>
        <end position="297"/>
    </location>
</feature>
<dbReference type="EMBL" id="JBBJUP010000001">
    <property type="protein sequence ID" value="MEJ8277700.1"/>
    <property type="molecule type" value="Genomic_DNA"/>
</dbReference>
<proteinExistence type="predicted"/>
<dbReference type="Pfam" id="PF04087">
    <property type="entry name" value="DUF389"/>
    <property type="match status" value="1"/>
</dbReference>
<reference evidence="2 3" key="1">
    <citation type="submission" date="2024-03" db="EMBL/GenBank/DDBJ databases">
        <title>Draft genome sequence of Pseudonocardia sp. DW16-2.</title>
        <authorList>
            <person name="Duangmal K."/>
        </authorList>
    </citation>
    <scope>NUCLEOTIDE SEQUENCE [LARGE SCALE GENOMIC DNA]</scope>
    <source>
        <strain evidence="2 3">DW16-2</strain>
    </source>
</reference>
<dbReference type="Proteomes" id="UP001364211">
    <property type="component" value="Unassembled WGS sequence"/>
</dbReference>
<accession>A0ABU8T2U3</accession>